<accession>A0ABU9VMV8</accession>
<dbReference type="Gene3D" id="3.30.565.10">
    <property type="entry name" value="Histidine kinase-like ATPase, C-terminal domain"/>
    <property type="match status" value="1"/>
</dbReference>
<evidence type="ECO:0000256" key="2">
    <source>
        <dbReference type="ARBA" id="ARBA00022475"/>
    </source>
</evidence>
<dbReference type="SMART" id="SM00304">
    <property type="entry name" value="HAMP"/>
    <property type="match status" value="1"/>
</dbReference>
<dbReference type="Gene3D" id="6.10.340.10">
    <property type="match status" value="1"/>
</dbReference>
<dbReference type="Pfam" id="PF00672">
    <property type="entry name" value="HAMP"/>
    <property type="match status" value="1"/>
</dbReference>
<dbReference type="PANTHER" id="PTHR34220">
    <property type="entry name" value="SENSOR HISTIDINE KINASE YPDA"/>
    <property type="match status" value="1"/>
</dbReference>
<dbReference type="PANTHER" id="PTHR34220:SF7">
    <property type="entry name" value="SENSOR HISTIDINE KINASE YPDA"/>
    <property type="match status" value="1"/>
</dbReference>
<keyword evidence="6" id="KW-0812">Transmembrane</keyword>
<evidence type="ECO:0000256" key="5">
    <source>
        <dbReference type="ARBA" id="ARBA00023136"/>
    </source>
</evidence>
<dbReference type="CDD" id="cd06225">
    <property type="entry name" value="HAMP"/>
    <property type="match status" value="1"/>
</dbReference>
<name>A0ABU9VMV8_9BACI</name>
<evidence type="ECO:0000256" key="1">
    <source>
        <dbReference type="ARBA" id="ARBA00004651"/>
    </source>
</evidence>
<evidence type="ECO:0000256" key="3">
    <source>
        <dbReference type="ARBA" id="ARBA00022553"/>
    </source>
</evidence>
<dbReference type="GO" id="GO:0016301">
    <property type="term" value="F:kinase activity"/>
    <property type="evidence" value="ECO:0007669"/>
    <property type="project" value="UniProtKB-KW"/>
</dbReference>
<dbReference type="Proteomes" id="UP001418796">
    <property type="component" value="Unassembled WGS sequence"/>
</dbReference>
<evidence type="ECO:0000256" key="6">
    <source>
        <dbReference type="SAM" id="Phobius"/>
    </source>
</evidence>
<comment type="caution">
    <text evidence="8">The sequence shown here is derived from an EMBL/GenBank/DDBJ whole genome shotgun (WGS) entry which is preliminary data.</text>
</comment>
<feature type="transmembrane region" description="Helical" evidence="6">
    <location>
        <begin position="13"/>
        <end position="36"/>
    </location>
</feature>
<dbReference type="InterPro" id="IPR010559">
    <property type="entry name" value="Sig_transdc_His_kin_internal"/>
</dbReference>
<protein>
    <submittedName>
        <fullName evidence="8">Histidine kinase</fullName>
    </submittedName>
</protein>
<evidence type="ECO:0000259" key="7">
    <source>
        <dbReference type="PROSITE" id="PS50885"/>
    </source>
</evidence>
<dbReference type="EMBL" id="JBCITK010000001">
    <property type="protein sequence ID" value="MEN0645246.1"/>
    <property type="molecule type" value="Genomic_DNA"/>
</dbReference>
<keyword evidence="2" id="KW-1003">Cell membrane</keyword>
<keyword evidence="9" id="KW-1185">Reference proteome</keyword>
<keyword evidence="3" id="KW-0597">Phosphoprotein</keyword>
<keyword evidence="8" id="KW-0418">Kinase</keyword>
<evidence type="ECO:0000313" key="8">
    <source>
        <dbReference type="EMBL" id="MEN0645246.1"/>
    </source>
</evidence>
<dbReference type="InterPro" id="IPR050640">
    <property type="entry name" value="Bact_2-comp_sensor_kinase"/>
</dbReference>
<gene>
    <name evidence="8" type="ORF">MKY91_18955</name>
</gene>
<organism evidence="8 9">
    <name type="scientific">Alkalicoccobacillus gibsonii</name>
    <dbReference type="NCBI Taxonomy" id="79881"/>
    <lineage>
        <taxon>Bacteria</taxon>
        <taxon>Bacillati</taxon>
        <taxon>Bacillota</taxon>
        <taxon>Bacilli</taxon>
        <taxon>Bacillales</taxon>
        <taxon>Bacillaceae</taxon>
        <taxon>Alkalicoccobacillus</taxon>
    </lineage>
</organism>
<feature type="domain" description="HAMP" evidence="7">
    <location>
        <begin position="312"/>
        <end position="364"/>
    </location>
</feature>
<dbReference type="InterPro" id="IPR036890">
    <property type="entry name" value="HATPase_C_sf"/>
</dbReference>
<dbReference type="SUPFAM" id="SSF55874">
    <property type="entry name" value="ATPase domain of HSP90 chaperone/DNA topoisomerase II/histidine kinase"/>
    <property type="match status" value="1"/>
</dbReference>
<proteinExistence type="predicted"/>
<keyword evidence="4" id="KW-0808">Transferase</keyword>
<dbReference type="PROSITE" id="PS50885">
    <property type="entry name" value="HAMP"/>
    <property type="match status" value="1"/>
</dbReference>
<evidence type="ECO:0000256" key="4">
    <source>
        <dbReference type="ARBA" id="ARBA00022679"/>
    </source>
</evidence>
<dbReference type="Pfam" id="PF06580">
    <property type="entry name" value="His_kinase"/>
    <property type="match status" value="1"/>
</dbReference>
<evidence type="ECO:0000313" key="9">
    <source>
        <dbReference type="Proteomes" id="UP001418796"/>
    </source>
</evidence>
<feature type="transmembrane region" description="Helical" evidence="6">
    <location>
        <begin position="291"/>
        <end position="309"/>
    </location>
</feature>
<keyword evidence="5 6" id="KW-0472">Membrane</keyword>
<dbReference type="RefSeq" id="WP_343131832.1">
    <property type="nucleotide sequence ID" value="NZ_JBCITK010000001.1"/>
</dbReference>
<comment type="subcellular location">
    <subcellularLocation>
        <location evidence="1">Cell membrane</location>
        <topology evidence="1">Multi-pass membrane protein</topology>
    </subcellularLocation>
</comment>
<dbReference type="InterPro" id="IPR003660">
    <property type="entry name" value="HAMP_dom"/>
</dbReference>
<keyword evidence="6" id="KW-1133">Transmembrane helix</keyword>
<reference evidence="8 9" key="1">
    <citation type="submission" date="2024-03" db="EMBL/GenBank/DDBJ databases">
        <title>Bacilli Hybrid Assemblies.</title>
        <authorList>
            <person name="Kovac J."/>
        </authorList>
    </citation>
    <scope>NUCLEOTIDE SEQUENCE [LARGE SCALE GENOMIC DNA]</scope>
    <source>
        <strain evidence="8 9">FSL R7-0666</strain>
    </source>
</reference>
<sequence>MNNYPVHSLRKNLFVRLLVMYHIVILPIILLGLYLYNWSYNNASEEISKHKSVQLHTYLEQLDREIEWMEGQKYDLLHEDALRQIALIWDEMSGEEKSRHIHYITNRLTSITNNSSYIKDMYIHIPSISRSISALNGIDDFHHENHRINKRNTENATGRYSPHPNDTTLNLNSIISNKDLDGQEMYSLQIKLDKEALVSSLDSINLYEENETVLFSGDREVLWASSDSSEEMIQKYAASMEAADRLESKSIEMEGVTYHFDGVYSRNRDLFLVSYLPETVVKKPLELFRHWVWVFGLCTIIAITIYSYFTYKHVHQPLLHLVGGFKQVENGDLDHTLVHNKTDEFGFIYNRFNEMLIKLKTLIDRDYKQKLMVQEAELKQLQSQINPHFLYNSFFIIQSLAKTEDTERIEAFTNMLGEYYKFITRNENNLISLNEELKHARMYTEIQSMRFSRRIQVQFDELPASLESIMVPKLIVQPIIENAYKYVLEKMTHNGFLRVSFQHKGQTVLMIVEDNGDILTDERIKTLNDQINYSNKQQEITGLMNIHRRITLTYAEGSGLFLSRSELNGLKVTIKLKLKEEEKIV</sequence>
<dbReference type="SUPFAM" id="SSF158472">
    <property type="entry name" value="HAMP domain-like"/>
    <property type="match status" value="1"/>
</dbReference>